<evidence type="ECO:0000313" key="1">
    <source>
        <dbReference type="EMBL" id="CAI6090785.1"/>
    </source>
</evidence>
<dbReference type="Proteomes" id="UP001160390">
    <property type="component" value="Unassembled WGS sequence"/>
</dbReference>
<comment type="caution">
    <text evidence="1">The sequence shown here is derived from an EMBL/GenBank/DDBJ whole genome shotgun (WGS) entry which is preliminary data.</text>
</comment>
<keyword evidence="2" id="KW-1185">Reference proteome</keyword>
<protein>
    <submittedName>
        <fullName evidence="1">Uncharacterized protein</fullName>
    </submittedName>
</protein>
<organism evidence="1 2">
    <name type="scientific">Clonostachys chloroleuca</name>
    <dbReference type="NCBI Taxonomy" id="1926264"/>
    <lineage>
        <taxon>Eukaryota</taxon>
        <taxon>Fungi</taxon>
        <taxon>Dikarya</taxon>
        <taxon>Ascomycota</taxon>
        <taxon>Pezizomycotina</taxon>
        <taxon>Sordariomycetes</taxon>
        <taxon>Hypocreomycetidae</taxon>
        <taxon>Hypocreales</taxon>
        <taxon>Bionectriaceae</taxon>
        <taxon>Clonostachys</taxon>
    </lineage>
</organism>
<reference evidence="1" key="1">
    <citation type="submission" date="2023-01" db="EMBL/GenBank/DDBJ databases">
        <authorList>
            <person name="Piombo E."/>
        </authorList>
    </citation>
    <scope>NUCLEOTIDE SEQUENCE</scope>
</reference>
<dbReference type="EMBL" id="CABFNP030001042">
    <property type="protein sequence ID" value="CAI6090785.1"/>
    <property type="molecule type" value="Genomic_DNA"/>
</dbReference>
<dbReference type="AlphaFoldDB" id="A0AA35M5Z9"/>
<evidence type="ECO:0000313" key="2">
    <source>
        <dbReference type="Proteomes" id="UP001160390"/>
    </source>
</evidence>
<proteinExistence type="predicted"/>
<gene>
    <name evidence="1" type="ORF">CCHLO57077_00010018</name>
</gene>
<sequence>MRLTAILTVALSVIGLGIGLGILFADNLTATCIGFGHMPSMPTQVSPYEDSTTSFILEQVWRIEIVADLGRLAELKYGNAVVNILGPLEDLSTDKDVNASVSVVEPHYSWMEVEGFAAFDGLRTLRESILSDPSDCTLITGGYFTRLSTVLRLPQITREQLAGRIQSITLHLHTLDALQKEFRQYDKSMSVLESSICQRYIPQIASTIELLSDGEGKQSAEATDLLDRAESDFYRLKILCLELKRSKTLRDEVRDVTDGTAKTITESLKTIESLERDIKYARKIDSWASRKLDKQLLEVLEKEIEYFGNFFTDF</sequence>
<accession>A0AA35M5Z9</accession>
<name>A0AA35M5Z9_9HYPO</name>